<dbReference type="RefSeq" id="WP_134483053.1">
    <property type="nucleotide sequence ID" value="NZ_LR216287.1"/>
</dbReference>
<protein>
    <submittedName>
        <fullName evidence="1">Uncharacterized protein</fullName>
    </submittedName>
</protein>
<reference evidence="1 2" key="1">
    <citation type="submission" date="2019-02" db="EMBL/GenBank/DDBJ databases">
        <authorList>
            <person name="Lehtovirta-Morley E L."/>
        </authorList>
    </citation>
    <scope>NUCLEOTIDE SEQUENCE [LARGE SCALE GENOMIC DNA]</scope>
    <source>
        <strain evidence="1">NFRAN1</strain>
    </source>
</reference>
<dbReference type="EMBL" id="LR216287">
    <property type="protein sequence ID" value="VFJ13087.1"/>
    <property type="molecule type" value="Genomic_DNA"/>
</dbReference>
<dbReference type="OrthoDB" id="12284at2157"/>
<sequence>MYSSIIFGIKKKKINKKRKLHALNEFTESDVEYFIDKIKDVKPFPKLRDLKRLLSPALSLDKINAILRYLERSKGIIIDLDGNIIWIKEKNLKHESELSDTANFSEEFVERFGRF</sequence>
<gene>
    <name evidence="1" type="ORF">NFRAN_0765</name>
</gene>
<dbReference type="KEGG" id="nfn:NFRAN_0765"/>
<dbReference type="GeneID" id="39420258"/>
<evidence type="ECO:0000313" key="2">
    <source>
        <dbReference type="Proteomes" id="UP000294299"/>
    </source>
</evidence>
<name>A0A484IA47_9ARCH</name>
<evidence type="ECO:0000313" key="1">
    <source>
        <dbReference type="EMBL" id="VFJ13087.1"/>
    </source>
</evidence>
<accession>A0A484IA47</accession>
<dbReference type="Proteomes" id="UP000294299">
    <property type="component" value="Chromosome NFRAN"/>
</dbReference>
<keyword evidence="2" id="KW-1185">Reference proteome</keyword>
<organism evidence="1 2">
    <name type="scientific">Candidatus Nitrosocosmicus franklandianus</name>
    <dbReference type="NCBI Taxonomy" id="1798806"/>
    <lineage>
        <taxon>Archaea</taxon>
        <taxon>Nitrososphaerota</taxon>
        <taxon>Nitrososphaeria</taxon>
        <taxon>Nitrososphaerales</taxon>
        <taxon>Nitrososphaeraceae</taxon>
        <taxon>Candidatus Nitrosocosmicus</taxon>
    </lineage>
</organism>
<dbReference type="AlphaFoldDB" id="A0A484IA47"/>
<proteinExistence type="predicted"/>